<dbReference type="Gene3D" id="2.180.10.10">
    <property type="entry name" value="RHS repeat-associated core"/>
    <property type="match status" value="1"/>
</dbReference>
<feature type="chain" id="PRO_5011467729" description="YD repeat-containing protein" evidence="1">
    <location>
        <begin position="25"/>
        <end position="268"/>
    </location>
</feature>
<dbReference type="Proteomes" id="UP000199656">
    <property type="component" value="Unassembled WGS sequence"/>
</dbReference>
<dbReference type="STRING" id="408074.SAMN05660909_01049"/>
<keyword evidence="1" id="KW-0732">Signal</keyword>
<keyword evidence="3" id="KW-1185">Reference proteome</keyword>
<dbReference type="RefSeq" id="WP_139169940.1">
    <property type="nucleotide sequence ID" value="NZ_BKAT01000002.1"/>
</dbReference>
<gene>
    <name evidence="2" type="ORF">SAMN05660909_01049</name>
</gene>
<evidence type="ECO:0000313" key="3">
    <source>
        <dbReference type="Proteomes" id="UP000199656"/>
    </source>
</evidence>
<evidence type="ECO:0000313" key="2">
    <source>
        <dbReference type="EMBL" id="SEA16814.1"/>
    </source>
</evidence>
<feature type="signal peptide" evidence="1">
    <location>
        <begin position="1"/>
        <end position="24"/>
    </location>
</feature>
<proteinExistence type="predicted"/>
<protein>
    <recommendedName>
        <fullName evidence="4">YD repeat-containing protein</fullName>
    </recommendedName>
</protein>
<dbReference type="EMBL" id="FNRL01000003">
    <property type="protein sequence ID" value="SEA16814.1"/>
    <property type="molecule type" value="Genomic_DNA"/>
</dbReference>
<evidence type="ECO:0008006" key="4">
    <source>
        <dbReference type="Google" id="ProtNLM"/>
    </source>
</evidence>
<accession>A0A1H3Z0E7</accession>
<sequence length="268" mass="29429">MLRRFLTHGVIYASLAASFTIFSAFNNGSSFETYLSKIISPAGKTLVEYNPDRTIRSILQVHGQNNDEYTVSQLPVYENGRIVKTLLANAAGQDGELYRSFEYQADGKLLKVLSYRQAALVSVDSLVYNADGQLATRYFSHLNAASGKLQQDGYQELSWDKEGNVTEAHTFGKQPGYNKLINTSTTAFTYDNKQNPSQQRDLALILDAGVASLSAHNVLSETIASANSSSVITNTWSYAYNAGKFPVKATLNAGLDGSVVKLEWIKLQ</sequence>
<organism evidence="2 3">
    <name type="scientific">Chitinophaga terrae</name>
    <name type="common">ex Kim and Jung 2007</name>
    <dbReference type="NCBI Taxonomy" id="408074"/>
    <lineage>
        <taxon>Bacteria</taxon>
        <taxon>Pseudomonadati</taxon>
        <taxon>Bacteroidota</taxon>
        <taxon>Chitinophagia</taxon>
        <taxon>Chitinophagales</taxon>
        <taxon>Chitinophagaceae</taxon>
        <taxon>Chitinophaga</taxon>
    </lineage>
</organism>
<dbReference type="OrthoDB" id="664300at2"/>
<name>A0A1H3Z0E7_9BACT</name>
<reference evidence="3" key="1">
    <citation type="submission" date="2016-10" db="EMBL/GenBank/DDBJ databases">
        <authorList>
            <person name="Varghese N."/>
            <person name="Submissions S."/>
        </authorList>
    </citation>
    <scope>NUCLEOTIDE SEQUENCE [LARGE SCALE GENOMIC DNA]</scope>
    <source>
        <strain evidence="3">DSM 23920</strain>
    </source>
</reference>
<evidence type="ECO:0000256" key="1">
    <source>
        <dbReference type="SAM" id="SignalP"/>
    </source>
</evidence>
<dbReference type="AlphaFoldDB" id="A0A1H3Z0E7"/>